<feature type="transmembrane region" description="Helical" evidence="7">
    <location>
        <begin position="50"/>
        <end position="72"/>
    </location>
</feature>
<evidence type="ECO:0000313" key="11">
    <source>
        <dbReference type="Proteomes" id="UP000002051"/>
    </source>
</evidence>
<sequence length="830" mass="91783">MAEEQGDGCSSIAVPLLDDEIVYQVNGSNGVVVAETEDQYHMVHVGNTSLFKTCFHLVNAISGVGIVSIPYALASGGWLSILLLFTIAIACCYTGTLVKKCMDMDPNIKTFADIGQHAFGSKGRLIVSIIMNVELYLAVTGFLILEGDNLNKLVPNSEIHIANITIGGTTMFTMVAGLVILPTVLLEDLSLLSYVSAGGALAALIFIFSLLWNGAIDGIGFHGKGRVFVNWSGIPSAVSLYAFCYGAHPILPTLYNSMRNKSHFSTVLSVSFLACTFGYAAAAILGYLMFGEQVESQVTLNLQAEKWSSKVAIYTTLVNPIAKYALLLTPVINAIKIKVSCNYYNKRFTHMIISTSLLIISLIIAVAIPLFAYLMSLVGALLCISASILVPSICYLKISGAYKRFGYEMVINYSIIVVGVAIAIFGTYRSLKTNSREELGHGVWCIMGNFNVVSSREERRGVNVEDTSSQILERNLFNWFLTALDLEDVNSLGRKFTWYHANGVAISRIDRVFILDEWVNMWGSLSLCPLVLKEVEGRKLLFGELWKFLKSRDASLVQRSRLKWFKEGDANSISFHRCVKARYNRNSLKALKVDCEWLQASEAVRGAVVEYFRRHVGSNNWERPKLKGVPLSSQTEIKNMGLIAHFSIEEIQLVVTKSDGNKSPGPDGFDFAFLKEFWYLVKNEDFRLISLLGSLSKLLLKLLASKLVGVMNSVISQSQSAFLKGRNLVDGVLVVNEVVEMAKKLKHECLILKRKLVFKEALKQGDPLSPFLFLLVAEDFGGLMRNLVNLNMFKGFAVGSEGVVISHLQYVDDTLCIGEATVEALRWYPD</sequence>
<keyword evidence="4" id="KW-0029">Amino-acid transport</keyword>
<feature type="transmembrane region" description="Helical" evidence="7">
    <location>
        <begin position="191"/>
        <end position="212"/>
    </location>
</feature>
<keyword evidence="5 7" id="KW-1133">Transmembrane helix</keyword>
<keyword evidence="6 7" id="KW-0472">Membrane</keyword>
<dbReference type="GO" id="GO:0005774">
    <property type="term" value="C:vacuolar membrane"/>
    <property type="evidence" value="ECO:0000318"/>
    <property type="project" value="GO_Central"/>
</dbReference>
<protein>
    <submittedName>
        <fullName evidence="9">Transmembrane amino acid transporter family protein</fullName>
    </submittedName>
</protein>
<feature type="transmembrane region" description="Helical" evidence="7">
    <location>
        <begin position="378"/>
        <end position="398"/>
    </location>
</feature>
<evidence type="ECO:0000256" key="1">
    <source>
        <dbReference type="ARBA" id="ARBA00004141"/>
    </source>
</evidence>
<dbReference type="Pfam" id="PF01490">
    <property type="entry name" value="Aa_trans"/>
    <property type="match status" value="1"/>
</dbReference>
<dbReference type="SUPFAM" id="SSF56219">
    <property type="entry name" value="DNase I-like"/>
    <property type="match status" value="1"/>
</dbReference>
<dbReference type="InterPro" id="IPR036691">
    <property type="entry name" value="Endo/exonu/phosph_ase_sf"/>
</dbReference>
<feature type="domain" description="Amino acid transporter transmembrane" evidence="8">
    <location>
        <begin position="47"/>
        <end position="430"/>
    </location>
</feature>
<keyword evidence="2" id="KW-0813">Transport</keyword>
<evidence type="ECO:0000256" key="6">
    <source>
        <dbReference type="ARBA" id="ARBA00023136"/>
    </source>
</evidence>
<dbReference type="GO" id="GO:0003333">
    <property type="term" value="P:amino acid transmembrane transport"/>
    <property type="evidence" value="ECO:0000318"/>
    <property type="project" value="GO_Central"/>
</dbReference>
<keyword evidence="11" id="KW-1185">Reference proteome</keyword>
<proteinExistence type="predicted"/>
<evidence type="ECO:0000313" key="9">
    <source>
        <dbReference type="EMBL" id="KEH34373.1"/>
    </source>
</evidence>
<dbReference type="EMBL" id="CM001219">
    <property type="protein sequence ID" value="KEH34373.1"/>
    <property type="molecule type" value="Genomic_DNA"/>
</dbReference>
<comment type="subcellular location">
    <subcellularLocation>
        <location evidence="1">Membrane</location>
        <topology evidence="1">Multi-pass membrane protein</topology>
    </subcellularLocation>
</comment>
<accession>A0A072UZ60</accession>
<evidence type="ECO:0000259" key="8">
    <source>
        <dbReference type="Pfam" id="PF01490"/>
    </source>
</evidence>
<gene>
    <name evidence="9" type="ordered locus">MTR_3g465440</name>
</gene>
<dbReference type="PANTHER" id="PTHR22950:SF705">
    <property type="entry name" value="AMINO ACID TRANSPORTER AVT1I-LIKE"/>
    <property type="match status" value="1"/>
</dbReference>
<dbReference type="Proteomes" id="UP000002051">
    <property type="component" value="Chromosome 3"/>
</dbReference>
<feature type="transmembrane region" description="Helical" evidence="7">
    <location>
        <begin position="311"/>
        <end position="332"/>
    </location>
</feature>
<dbReference type="Gene3D" id="3.60.10.10">
    <property type="entry name" value="Endonuclease/exonuclease/phosphatase"/>
    <property type="match status" value="1"/>
</dbReference>
<keyword evidence="3 7" id="KW-0812">Transmembrane</keyword>
<evidence type="ECO:0000256" key="4">
    <source>
        <dbReference type="ARBA" id="ARBA00022970"/>
    </source>
</evidence>
<evidence type="ECO:0000256" key="2">
    <source>
        <dbReference type="ARBA" id="ARBA00022448"/>
    </source>
</evidence>
<feature type="transmembrane region" description="Helical" evidence="7">
    <location>
        <begin position="232"/>
        <end position="255"/>
    </location>
</feature>
<dbReference type="AlphaFoldDB" id="A0A072UZ60"/>
<dbReference type="PANTHER" id="PTHR22950">
    <property type="entry name" value="AMINO ACID TRANSPORTER"/>
    <property type="match status" value="1"/>
</dbReference>
<dbReference type="InterPro" id="IPR013057">
    <property type="entry name" value="AA_transpt_TM"/>
</dbReference>
<evidence type="ECO:0000256" key="5">
    <source>
        <dbReference type="ARBA" id="ARBA00022989"/>
    </source>
</evidence>
<feature type="transmembrane region" description="Helical" evidence="7">
    <location>
        <begin position="164"/>
        <end position="184"/>
    </location>
</feature>
<feature type="transmembrane region" description="Helical" evidence="7">
    <location>
        <begin position="410"/>
        <end position="428"/>
    </location>
</feature>
<reference evidence="10" key="3">
    <citation type="submission" date="2015-04" db="UniProtKB">
        <authorList>
            <consortium name="EnsemblPlants"/>
        </authorList>
    </citation>
    <scope>IDENTIFICATION</scope>
    <source>
        <strain evidence="10">cv. Jemalong A17</strain>
    </source>
</reference>
<feature type="transmembrane region" description="Helical" evidence="7">
    <location>
        <begin position="352"/>
        <end position="372"/>
    </location>
</feature>
<feature type="transmembrane region" description="Helical" evidence="7">
    <location>
        <begin position="125"/>
        <end position="144"/>
    </location>
</feature>
<dbReference type="EnsemblPlants" id="KEH34373">
    <property type="protein sequence ID" value="KEH34373"/>
    <property type="gene ID" value="MTR_3g465440"/>
</dbReference>
<dbReference type="GO" id="GO:0015179">
    <property type="term" value="F:L-amino acid transmembrane transporter activity"/>
    <property type="evidence" value="ECO:0000318"/>
    <property type="project" value="GO_Central"/>
</dbReference>
<evidence type="ECO:0000313" key="10">
    <source>
        <dbReference type="EnsemblPlants" id="KEH34373"/>
    </source>
</evidence>
<feature type="transmembrane region" description="Helical" evidence="7">
    <location>
        <begin position="267"/>
        <end position="291"/>
    </location>
</feature>
<evidence type="ECO:0000256" key="7">
    <source>
        <dbReference type="SAM" id="Phobius"/>
    </source>
</evidence>
<evidence type="ECO:0000256" key="3">
    <source>
        <dbReference type="ARBA" id="ARBA00022692"/>
    </source>
</evidence>
<dbReference type="HOGENOM" id="CLU_341768_0_0_1"/>
<name>A0A072UZ60_MEDTR</name>
<reference evidence="9 11" key="2">
    <citation type="journal article" date="2014" name="BMC Genomics">
        <title>An improved genome release (version Mt4.0) for the model legume Medicago truncatula.</title>
        <authorList>
            <person name="Tang H."/>
            <person name="Krishnakumar V."/>
            <person name="Bidwell S."/>
            <person name="Rosen B."/>
            <person name="Chan A."/>
            <person name="Zhou S."/>
            <person name="Gentzbittel L."/>
            <person name="Childs K.L."/>
            <person name="Yandell M."/>
            <person name="Gundlach H."/>
            <person name="Mayer K.F."/>
            <person name="Schwartz D.C."/>
            <person name="Town C.D."/>
        </authorList>
    </citation>
    <scope>GENOME REANNOTATION</scope>
    <source>
        <strain evidence="9">A17</strain>
        <strain evidence="10 11">cv. Jemalong A17</strain>
    </source>
</reference>
<feature type="transmembrane region" description="Helical" evidence="7">
    <location>
        <begin position="78"/>
        <end position="98"/>
    </location>
</feature>
<organism evidence="9 11">
    <name type="scientific">Medicago truncatula</name>
    <name type="common">Barrel medic</name>
    <name type="synonym">Medicago tribuloides</name>
    <dbReference type="NCBI Taxonomy" id="3880"/>
    <lineage>
        <taxon>Eukaryota</taxon>
        <taxon>Viridiplantae</taxon>
        <taxon>Streptophyta</taxon>
        <taxon>Embryophyta</taxon>
        <taxon>Tracheophyta</taxon>
        <taxon>Spermatophyta</taxon>
        <taxon>Magnoliopsida</taxon>
        <taxon>eudicotyledons</taxon>
        <taxon>Gunneridae</taxon>
        <taxon>Pentapetalae</taxon>
        <taxon>rosids</taxon>
        <taxon>fabids</taxon>
        <taxon>Fabales</taxon>
        <taxon>Fabaceae</taxon>
        <taxon>Papilionoideae</taxon>
        <taxon>50 kb inversion clade</taxon>
        <taxon>NPAAA clade</taxon>
        <taxon>Hologalegina</taxon>
        <taxon>IRL clade</taxon>
        <taxon>Trifolieae</taxon>
        <taxon>Medicago</taxon>
    </lineage>
</organism>
<reference evidence="9 11" key="1">
    <citation type="journal article" date="2011" name="Nature">
        <title>The Medicago genome provides insight into the evolution of rhizobial symbioses.</title>
        <authorList>
            <person name="Young N.D."/>
            <person name="Debelle F."/>
            <person name="Oldroyd G.E."/>
            <person name="Geurts R."/>
            <person name="Cannon S.B."/>
            <person name="Udvardi M.K."/>
            <person name="Benedito V.A."/>
            <person name="Mayer K.F."/>
            <person name="Gouzy J."/>
            <person name="Schoof H."/>
            <person name="Van de Peer Y."/>
            <person name="Proost S."/>
            <person name="Cook D.R."/>
            <person name="Meyers B.C."/>
            <person name="Spannagl M."/>
            <person name="Cheung F."/>
            <person name="De Mita S."/>
            <person name="Krishnakumar V."/>
            <person name="Gundlach H."/>
            <person name="Zhou S."/>
            <person name="Mudge J."/>
            <person name="Bharti A.K."/>
            <person name="Murray J.D."/>
            <person name="Naoumkina M.A."/>
            <person name="Rosen B."/>
            <person name="Silverstein K.A."/>
            <person name="Tang H."/>
            <person name="Rombauts S."/>
            <person name="Zhao P.X."/>
            <person name="Zhou P."/>
            <person name="Barbe V."/>
            <person name="Bardou P."/>
            <person name="Bechner M."/>
            <person name="Bellec A."/>
            <person name="Berger A."/>
            <person name="Berges H."/>
            <person name="Bidwell S."/>
            <person name="Bisseling T."/>
            <person name="Choisne N."/>
            <person name="Couloux A."/>
            <person name="Denny R."/>
            <person name="Deshpande S."/>
            <person name="Dai X."/>
            <person name="Doyle J.J."/>
            <person name="Dudez A.M."/>
            <person name="Farmer A.D."/>
            <person name="Fouteau S."/>
            <person name="Franken C."/>
            <person name="Gibelin C."/>
            <person name="Gish J."/>
            <person name="Goldstein S."/>
            <person name="Gonzalez A.J."/>
            <person name="Green P.J."/>
            <person name="Hallab A."/>
            <person name="Hartog M."/>
            <person name="Hua A."/>
            <person name="Humphray S.J."/>
            <person name="Jeong D.H."/>
            <person name="Jing Y."/>
            <person name="Jocker A."/>
            <person name="Kenton S.M."/>
            <person name="Kim D.J."/>
            <person name="Klee K."/>
            <person name="Lai H."/>
            <person name="Lang C."/>
            <person name="Lin S."/>
            <person name="Macmil S.L."/>
            <person name="Magdelenat G."/>
            <person name="Matthews L."/>
            <person name="McCorrison J."/>
            <person name="Monaghan E.L."/>
            <person name="Mun J.H."/>
            <person name="Najar F.Z."/>
            <person name="Nicholson C."/>
            <person name="Noirot C."/>
            <person name="O'Bleness M."/>
            <person name="Paule C.R."/>
            <person name="Poulain J."/>
            <person name="Prion F."/>
            <person name="Qin B."/>
            <person name="Qu C."/>
            <person name="Retzel E.F."/>
            <person name="Riddle C."/>
            <person name="Sallet E."/>
            <person name="Samain S."/>
            <person name="Samson N."/>
            <person name="Sanders I."/>
            <person name="Saurat O."/>
            <person name="Scarpelli C."/>
            <person name="Schiex T."/>
            <person name="Segurens B."/>
            <person name="Severin A.J."/>
            <person name="Sherrier D.J."/>
            <person name="Shi R."/>
            <person name="Sims S."/>
            <person name="Singer S.R."/>
            <person name="Sinharoy S."/>
            <person name="Sterck L."/>
            <person name="Viollet A."/>
            <person name="Wang B.B."/>
            <person name="Wang K."/>
            <person name="Wang M."/>
            <person name="Wang X."/>
            <person name="Warfsmann J."/>
            <person name="Weissenbach J."/>
            <person name="White D.D."/>
            <person name="White J.D."/>
            <person name="Wiley G.B."/>
            <person name="Wincker P."/>
            <person name="Xing Y."/>
            <person name="Yang L."/>
            <person name="Yao Z."/>
            <person name="Ying F."/>
            <person name="Zhai J."/>
            <person name="Zhou L."/>
            <person name="Zuber A."/>
            <person name="Denarie J."/>
            <person name="Dixon R.A."/>
            <person name="May G.D."/>
            <person name="Schwartz D.C."/>
            <person name="Rogers J."/>
            <person name="Quetier F."/>
            <person name="Town C.D."/>
            <person name="Roe B.A."/>
        </authorList>
    </citation>
    <scope>NUCLEOTIDE SEQUENCE [LARGE SCALE GENOMIC DNA]</scope>
    <source>
        <strain evidence="9">A17</strain>
        <strain evidence="10 11">cv. Jemalong A17</strain>
    </source>
</reference>